<sequence length="175" mass="20547">QGQLLDHLSRRSALLPYLLPWIIVSNESRIRPLSESERFPQFSSAYQFVMMRSHPEKEQQFQELVEKSLQPLRMPLPFEYAFHGSPSSNWHSIIRTGLKDMSKHQRISVCGVYFAANFRTSWGYSNPIQEDQGWRNSMYGLSWMALSLCEFVGPYEISFPGHIWNVKDEDRIMTR</sequence>
<feature type="non-terminal residue" evidence="6">
    <location>
        <position position="1"/>
    </location>
</feature>
<keyword evidence="3" id="KW-0548">Nucleotidyltransferase</keyword>
<dbReference type="AlphaFoldDB" id="A0A0H5QKI2"/>
<feature type="domain" description="PARP catalytic" evidence="5">
    <location>
        <begin position="78"/>
        <end position="134"/>
    </location>
</feature>
<accession>A0A0H5QKI2</accession>
<keyword evidence="4" id="KW-0520">NAD</keyword>
<name>A0A0H5QKI2_9EUKA</name>
<dbReference type="InterPro" id="IPR012317">
    <property type="entry name" value="Poly(ADP-ribose)pol_cat_dom"/>
</dbReference>
<dbReference type="Gene3D" id="3.90.228.10">
    <property type="match status" value="1"/>
</dbReference>
<evidence type="ECO:0000256" key="1">
    <source>
        <dbReference type="ARBA" id="ARBA00022676"/>
    </source>
</evidence>
<evidence type="ECO:0000256" key="2">
    <source>
        <dbReference type="ARBA" id="ARBA00022679"/>
    </source>
</evidence>
<evidence type="ECO:0000256" key="4">
    <source>
        <dbReference type="ARBA" id="ARBA00023027"/>
    </source>
</evidence>
<evidence type="ECO:0000259" key="5">
    <source>
        <dbReference type="Pfam" id="PF00644"/>
    </source>
</evidence>
<dbReference type="GO" id="GO:0016779">
    <property type="term" value="F:nucleotidyltransferase activity"/>
    <property type="evidence" value="ECO:0007669"/>
    <property type="project" value="UniProtKB-KW"/>
</dbReference>
<keyword evidence="2" id="KW-0808">Transferase</keyword>
<dbReference type="PANTHER" id="PTHR21328">
    <property type="entry name" value="POLY ADP-RIBOSE POLYMERASE FAMILY, MEMBER PARP"/>
    <property type="match status" value="1"/>
</dbReference>
<dbReference type="GO" id="GO:0003950">
    <property type="term" value="F:NAD+ poly-ADP-ribosyltransferase activity"/>
    <property type="evidence" value="ECO:0007669"/>
    <property type="project" value="InterPro"/>
</dbReference>
<dbReference type="SUPFAM" id="SSF56399">
    <property type="entry name" value="ADP-ribosylation"/>
    <property type="match status" value="1"/>
</dbReference>
<dbReference type="Pfam" id="PF00644">
    <property type="entry name" value="PARP"/>
    <property type="match status" value="1"/>
</dbReference>
<dbReference type="EMBL" id="HACM01002076">
    <property type="protein sequence ID" value="CRZ02518.1"/>
    <property type="molecule type" value="Transcribed_RNA"/>
</dbReference>
<protein>
    <recommendedName>
        <fullName evidence="5">PARP catalytic domain-containing protein</fullName>
    </recommendedName>
</protein>
<organism evidence="6">
    <name type="scientific">Spongospora subterranea</name>
    <dbReference type="NCBI Taxonomy" id="70186"/>
    <lineage>
        <taxon>Eukaryota</taxon>
        <taxon>Sar</taxon>
        <taxon>Rhizaria</taxon>
        <taxon>Endomyxa</taxon>
        <taxon>Phytomyxea</taxon>
        <taxon>Plasmodiophorida</taxon>
        <taxon>Plasmodiophoridae</taxon>
        <taxon>Spongospora</taxon>
    </lineage>
</organism>
<dbReference type="InterPro" id="IPR051838">
    <property type="entry name" value="ARTD_PARP"/>
</dbReference>
<evidence type="ECO:0000313" key="6">
    <source>
        <dbReference type="EMBL" id="CRZ02518.1"/>
    </source>
</evidence>
<evidence type="ECO:0000256" key="3">
    <source>
        <dbReference type="ARBA" id="ARBA00022695"/>
    </source>
</evidence>
<proteinExistence type="predicted"/>
<keyword evidence="1" id="KW-0328">Glycosyltransferase</keyword>
<reference evidence="6" key="1">
    <citation type="submission" date="2015-04" db="EMBL/GenBank/DDBJ databases">
        <title>The genome sequence of the plant pathogenic Rhizarian Plasmodiophora brassicae reveals insights in its biotrophic life cycle and the origin of chitin synthesis.</title>
        <authorList>
            <person name="Schwelm A."/>
            <person name="Fogelqvist J."/>
            <person name="Knaust A."/>
            <person name="Julke S."/>
            <person name="Lilja T."/>
            <person name="Dhandapani V."/>
            <person name="Bonilla-Rosso G."/>
            <person name="Karlsson M."/>
            <person name="Shevchenko A."/>
            <person name="Choi S.R."/>
            <person name="Kim H.G."/>
            <person name="Park J.Y."/>
            <person name="Lim Y.P."/>
            <person name="Ludwig-Muller J."/>
            <person name="Dixelius C."/>
        </authorList>
    </citation>
    <scope>NUCLEOTIDE SEQUENCE</scope>
    <source>
        <tissue evidence="6">Potato root galls</tissue>
    </source>
</reference>